<protein>
    <submittedName>
        <fullName evidence="1">Uncharacterized protein</fullName>
    </submittedName>
</protein>
<organism evidence="1 2">
    <name type="scientific">Methylobacterium phyllostachyos</name>
    <dbReference type="NCBI Taxonomy" id="582672"/>
    <lineage>
        <taxon>Bacteria</taxon>
        <taxon>Pseudomonadati</taxon>
        <taxon>Pseudomonadota</taxon>
        <taxon>Alphaproteobacteria</taxon>
        <taxon>Hyphomicrobiales</taxon>
        <taxon>Methylobacteriaceae</taxon>
        <taxon>Methylobacterium</taxon>
    </lineage>
</organism>
<keyword evidence="2" id="KW-1185">Reference proteome</keyword>
<evidence type="ECO:0000313" key="2">
    <source>
        <dbReference type="Proteomes" id="UP000198704"/>
    </source>
</evidence>
<accession>A0A1H0BLM7</accession>
<reference evidence="2" key="1">
    <citation type="submission" date="2016-10" db="EMBL/GenBank/DDBJ databases">
        <authorList>
            <person name="Varghese N."/>
            <person name="Submissions S."/>
        </authorList>
    </citation>
    <scope>NUCLEOTIDE SEQUENCE [LARGE SCALE GENOMIC DNA]</scope>
    <source>
        <strain evidence="2">BL47</strain>
    </source>
</reference>
<dbReference type="EMBL" id="FNHS01000008">
    <property type="protein sequence ID" value="SDN46544.1"/>
    <property type="molecule type" value="Genomic_DNA"/>
</dbReference>
<evidence type="ECO:0000313" key="1">
    <source>
        <dbReference type="EMBL" id="SDN46544.1"/>
    </source>
</evidence>
<dbReference type="AlphaFoldDB" id="A0A1H0BLM7"/>
<sequence>MSIAALMCASTQKIVRSAKPPKRLIFFSGQRTGEKIHTFRLSTPLTPLAFPLRPPI</sequence>
<name>A0A1H0BLM7_9HYPH</name>
<gene>
    <name evidence="1" type="ORF">SAMN05216360_108220</name>
</gene>
<dbReference type="STRING" id="582672.SAMN05216360_108220"/>
<dbReference type="Proteomes" id="UP000198704">
    <property type="component" value="Unassembled WGS sequence"/>
</dbReference>
<proteinExistence type="predicted"/>